<feature type="region of interest" description="Disordered" evidence="1">
    <location>
        <begin position="1"/>
        <end position="26"/>
    </location>
</feature>
<dbReference type="AlphaFoldDB" id="A0AAD7MXS4"/>
<feature type="compositionally biased region" description="Polar residues" evidence="1">
    <location>
        <begin position="1"/>
        <end position="10"/>
    </location>
</feature>
<name>A0AAD7MXS4_9AGAR</name>
<evidence type="ECO:0000313" key="3">
    <source>
        <dbReference type="Proteomes" id="UP001215598"/>
    </source>
</evidence>
<feature type="region of interest" description="Disordered" evidence="1">
    <location>
        <begin position="132"/>
        <end position="153"/>
    </location>
</feature>
<protein>
    <submittedName>
        <fullName evidence="2">Uncharacterized protein</fullName>
    </submittedName>
</protein>
<comment type="caution">
    <text evidence="2">The sequence shown here is derived from an EMBL/GenBank/DDBJ whole genome shotgun (WGS) entry which is preliminary data.</text>
</comment>
<evidence type="ECO:0000313" key="2">
    <source>
        <dbReference type="EMBL" id="KAJ7735463.1"/>
    </source>
</evidence>
<gene>
    <name evidence="2" type="ORF">B0H16DRAFT_1765012</name>
</gene>
<proteinExistence type="predicted"/>
<evidence type="ECO:0000256" key="1">
    <source>
        <dbReference type="SAM" id="MobiDB-lite"/>
    </source>
</evidence>
<keyword evidence="3" id="KW-1185">Reference proteome</keyword>
<dbReference type="EMBL" id="JARKIB010000126">
    <property type="protein sequence ID" value="KAJ7735463.1"/>
    <property type="molecule type" value="Genomic_DNA"/>
</dbReference>
<sequence length="153" mass="15790">MSSVEATTPLPSAGGDADDNAWSKYPPDVSLAKAEVPPLSTPRLCLCAGHAAHDHYNPAACRNSAHPSLPCAPPPLQRRSAAYLFSSRNLPGCGRAGRIGLALELDKESDSGGKEDGCGMRYENGVGAVHSRENEGYSASGGGGFDIREPAAA</sequence>
<reference evidence="2" key="1">
    <citation type="submission" date="2023-03" db="EMBL/GenBank/DDBJ databases">
        <title>Massive genome expansion in bonnet fungi (Mycena s.s.) driven by repeated elements and novel gene families across ecological guilds.</title>
        <authorList>
            <consortium name="Lawrence Berkeley National Laboratory"/>
            <person name="Harder C.B."/>
            <person name="Miyauchi S."/>
            <person name="Viragh M."/>
            <person name="Kuo A."/>
            <person name="Thoen E."/>
            <person name="Andreopoulos B."/>
            <person name="Lu D."/>
            <person name="Skrede I."/>
            <person name="Drula E."/>
            <person name="Henrissat B."/>
            <person name="Morin E."/>
            <person name="Kohler A."/>
            <person name="Barry K."/>
            <person name="LaButti K."/>
            <person name="Morin E."/>
            <person name="Salamov A."/>
            <person name="Lipzen A."/>
            <person name="Mereny Z."/>
            <person name="Hegedus B."/>
            <person name="Baldrian P."/>
            <person name="Stursova M."/>
            <person name="Weitz H."/>
            <person name="Taylor A."/>
            <person name="Grigoriev I.V."/>
            <person name="Nagy L.G."/>
            <person name="Martin F."/>
            <person name="Kauserud H."/>
        </authorList>
    </citation>
    <scope>NUCLEOTIDE SEQUENCE</scope>
    <source>
        <strain evidence="2">CBHHK182m</strain>
    </source>
</reference>
<dbReference type="Proteomes" id="UP001215598">
    <property type="component" value="Unassembled WGS sequence"/>
</dbReference>
<accession>A0AAD7MXS4</accession>
<organism evidence="2 3">
    <name type="scientific">Mycena metata</name>
    <dbReference type="NCBI Taxonomy" id="1033252"/>
    <lineage>
        <taxon>Eukaryota</taxon>
        <taxon>Fungi</taxon>
        <taxon>Dikarya</taxon>
        <taxon>Basidiomycota</taxon>
        <taxon>Agaricomycotina</taxon>
        <taxon>Agaricomycetes</taxon>
        <taxon>Agaricomycetidae</taxon>
        <taxon>Agaricales</taxon>
        <taxon>Marasmiineae</taxon>
        <taxon>Mycenaceae</taxon>
        <taxon>Mycena</taxon>
    </lineage>
</organism>